<dbReference type="EMBL" id="JH598179">
    <property type="status" value="NOT_ANNOTATED_CDS"/>
    <property type="molecule type" value="Genomic_DNA"/>
</dbReference>
<keyword evidence="3" id="KW-1185">Reference proteome</keyword>
<protein>
    <recommendedName>
        <fullName evidence="4">RxLR effector candidate protein</fullName>
    </recommendedName>
</protein>
<dbReference type="HOGENOM" id="CLU_1226829_0_0_1"/>
<sequence length="226" mass="25236">MRPRSTAAGEERSPEAPDVSSSAASKTQPAAVAASGTRGDAPRDIVDYELELIYSERRDIFGSFDESDPPSLRRSRLADSEEGGGFGHRDDPDGDAIMHQTNLKSLYKRSGRSFPDGPSTASDAPCHTARQGPKHQPEVESEAPNYRQGWIPAPPDEVTRPTSLLIAVVQQAFHEEALATARINQWMRRRRKQLERVTWELRKDIEHEGADVWVWPTMCHALLRRG</sequence>
<feature type="region of interest" description="Disordered" evidence="1">
    <location>
        <begin position="1"/>
        <end position="44"/>
    </location>
</feature>
<feature type="region of interest" description="Disordered" evidence="1">
    <location>
        <begin position="59"/>
        <end position="145"/>
    </location>
</feature>
<evidence type="ECO:0000313" key="3">
    <source>
        <dbReference type="Proteomes" id="UP000011713"/>
    </source>
</evidence>
<evidence type="ECO:0000313" key="2">
    <source>
        <dbReference type="EnsemblProtists" id="HpaP800811"/>
    </source>
</evidence>
<reference evidence="3" key="1">
    <citation type="journal article" date="2010" name="Science">
        <title>Signatures of adaptation to obligate biotrophy in the Hyaloperonospora arabidopsidis genome.</title>
        <authorList>
            <person name="Baxter L."/>
            <person name="Tripathy S."/>
            <person name="Ishaque N."/>
            <person name="Boot N."/>
            <person name="Cabral A."/>
            <person name="Kemen E."/>
            <person name="Thines M."/>
            <person name="Ah-Fong A."/>
            <person name="Anderson R."/>
            <person name="Badejoko W."/>
            <person name="Bittner-Eddy P."/>
            <person name="Boore J.L."/>
            <person name="Chibucos M.C."/>
            <person name="Coates M."/>
            <person name="Dehal P."/>
            <person name="Delehaunty K."/>
            <person name="Dong S."/>
            <person name="Downton P."/>
            <person name="Dumas B."/>
            <person name="Fabro G."/>
            <person name="Fronick C."/>
            <person name="Fuerstenberg S.I."/>
            <person name="Fulton L."/>
            <person name="Gaulin E."/>
            <person name="Govers F."/>
            <person name="Hughes L."/>
            <person name="Humphray S."/>
            <person name="Jiang R.H."/>
            <person name="Judelson H."/>
            <person name="Kamoun S."/>
            <person name="Kyung K."/>
            <person name="Meijer H."/>
            <person name="Minx P."/>
            <person name="Morris P."/>
            <person name="Nelson J."/>
            <person name="Phuntumart V."/>
            <person name="Qutob D."/>
            <person name="Rehmany A."/>
            <person name="Rougon-Cardoso A."/>
            <person name="Ryden P."/>
            <person name="Torto-Alalibo T."/>
            <person name="Studholme D."/>
            <person name="Wang Y."/>
            <person name="Win J."/>
            <person name="Wood J."/>
            <person name="Clifton S.W."/>
            <person name="Rogers J."/>
            <person name="Van den Ackerveken G."/>
            <person name="Jones J.D."/>
            <person name="McDowell J.M."/>
            <person name="Beynon J."/>
            <person name="Tyler B.M."/>
        </authorList>
    </citation>
    <scope>NUCLEOTIDE SEQUENCE [LARGE SCALE GENOMIC DNA]</scope>
    <source>
        <strain evidence="3">Emoy2</strain>
    </source>
</reference>
<reference evidence="2" key="2">
    <citation type="submission" date="2015-06" db="UniProtKB">
        <authorList>
            <consortium name="EnsemblProtists"/>
        </authorList>
    </citation>
    <scope>IDENTIFICATION</scope>
    <source>
        <strain evidence="2">Emoy2</strain>
    </source>
</reference>
<dbReference type="VEuPathDB" id="FungiDB:HpaG800811"/>
<dbReference type="Proteomes" id="UP000011713">
    <property type="component" value="Unassembled WGS sequence"/>
</dbReference>
<accession>M4B3G2</accession>
<dbReference type="EnsemblProtists" id="HpaT800811">
    <property type="protein sequence ID" value="HpaP800811"/>
    <property type="gene ID" value="HpaG800811"/>
</dbReference>
<feature type="compositionally biased region" description="Polar residues" evidence="1">
    <location>
        <begin position="19"/>
        <end position="28"/>
    </location>
</feature>
<organism evidence="2 3">
    <name type="scientific">Hyaloperonospora arabidopsidis (strain Emoy2)</name>
    <name type="common">Downy mildew agent</name>
    <name type="synonym">Peronospora arabidopsidis</name>
    <dbReference type="NCBI Taxonomy" id="559515"/>
    <lineage>
        <taxon>Eukaryota</taxon>
        <taxon>Sar</taxon>
        <taxon>Stramenopiles</taxon>
        <taxon>Oomycota</taxon>
        <taxon>Peronosporomycetes</taxon>
        <taxon>Peronosporales</taxon>
        <taxon>Peronosporaceae</taxon>
        <taxon>Hyaloperonospora</taxon>
    </lineage>
</organism>
<proteinExistence type="predicted"/>
<dbReference type="AlphaFoldDB" id="M4B3G2"/>
<evidence type="ECO:0000256" key="1">
    <source>
        <dbReference type="SAM" id="MobiDB-lite"/>
    </source>
</evidence>
<name>M4B3G2_HYAAE</name>
<evidence type="ECO:0008006" key="4">
    <source>
        <dbReference type="Google" id="ProtNLM"/>
    </source>
</evidence>
<dbReference type="InParanoid" id="M4B3G2"/>